<gene>
    <name evidence="2" type="ORF">GCM10012289_09190</name>
</gene>
<evidence type="ECO:0000313" key="3">
    <source>
        <dbReference type="Proteomes" id="UP000646523"/>
    </source>
</evidence>
<feature type="compositionally biased region" description="Acidic residues" evidence="1">
    <location>
        <begin position="1"/>
        <end position="10"/>
    </location>
</feature>
<reference evidence="2" key="2">
    <citation type="submission" date="2020-09" db="EMBL/GenBank/DDBJ databases">
        <authorList>
            <person name="Sun Q."/>
            <person name="Zhou Y."/>
        </authorList>
    </citation>
    <scope>NUCLEOTIDE SEQUENCE</scope>
    <source>
        <strain evidence="2">CGMCC 4.7368</strain>
    </source>
</reference>
<dbReference type="Proteomes" id="UP000646523">
    <property type="component" value="Unassembled WGS sequence"/>
</dbReference>
<dbReference type="EMBL" id="BMNH01000002">
    <property type="protein sequence ID" value="GGO63087.1"/>
    <property type="molecule type" value="Genomic_DNA"/>
</dbReference>
<comment type="caution">
    <text evidence="2">The sequence shown here is derived from an EMBL/GenBank/DDBJ whole genome shotgun (WGS) entry which is preliminary data.</text>
</comment>
<sequence>MSGSMEDEQPTEYRNRKKKKPRRIDGKRVVKRKGKEQQMPRRQVVCSDNVVAVVEGYGVTEADLASVRAMVLGIPLASMGGM</sequence>
<evidence type="ECO:0000256" key="1">
    <source>
        <dbReference type="SAM" id="MobiDB-lite"/>
    </source>
</evidence>
<keyword evidence="3" id="KW-1185">Reference proteome</keyword>
<proteinExistence type="predicted"/>
<reference evidence="2" key="1">
    <citation type="journal article" date="2014" name="Int. J. Syst. Evol. Microbiol.">
        <title>Complete genome sequence of Corynebacterium casei LMG S-19264T (=DSM 44701T), isolated from a smear-ripened cheese.</title>
        <authorList>
            <consortium name="US DOE Joint Genome Institute (JGI-PGF)"/>
            <person name="Walter F."/>
            <person name="Albersmeier A."/>
            <person name="Kalinowski J."/>
            <person name="Ruckert C."/>
        </authorList>
    </citation>
    <scope>NUCLEOTIDE SEQUENCE</scope>
    <source>
        <strain evidence="2">CGMCC 4.7368</strain>
    </source>
</reference>
<accession>A0A918DG48</accession>
<dbReference type="AlphaFoldDB" id="A0A918DG48"/>
<dbReference type="RefSeq" id="WP_189122698.1">
    <property type="nucleotide sequence ID" value="NZ_BMNH01000002.1"/>
</dbReference>
<name>A0A918DG48_9ACTN</name>
<feature type="region of interest" description="Disordered" evidence="1">
    <location>
        <begin position="1"/>
        <end position="41"/>
    </location>
</feature>
<protein>
    <submittedName>
        <fullName evidence="2">Uncharacterized protein</fullName>
    </submittedName>
</protein>
<evidence type="ECO:0000313" key="2">
    <source>
        <dbReference type="EMBL" id="GGO63087.1"/>
    </source>
</evidence>
<organism evidence="2 3">
    <name type="scientific">Nonomuraea cavernae</name>
    <dbReference type="NCBI Taxonomy" id="2045107"/>
    <lineage>
        <taxon>Bacteria</taxon>
        <taxon>Bacillati</taxon>
        <taxon>Actinomycetota</taxon>
        <taxon>Actinomycetes</taxon>
        <taxon>Streptosporangiales</taxon>
        <taxon>Streptosporangiaceae</taxon>
        <taxon>Nonomuraea</taxon>
    </lineage>
</organism>